<organism evidence="1 2">
    <name type="scientific">Siccirubricoccus deserti</name>
    <dbReference type="NCBI Taxonomy" id="2013562"/>
    <lineage>
        <taxon>Bacteria</taxon>
        <taxon>Pseudomonadati</taxon>
        <taxon>Pseudomonadota</taxon>
        <taxon>Alphaproteobacteria</taxon>
        <taxon>Acetobacterales</taxon>
        <taxon>Roseomonadaceae</taxon>
        <taxon>Siccirubricoccus</taxon>
    </lineage>
</organism>
<proteinExistence type="predicted"/>
<protein>
    <submittedName>
        <fullName evidence="1">Uncharacterized protein</fullName>
    </submittedName>
</protein>
<keyword evidence="2" id="KW-1185">Reference proteome</keyword>
<name>A0A9X0UC29_9PROT</name>
<reference evidence="1" key="1">
    <citation type="submission" date="2020-08" db="EMBL/GenBank/DDBJ databases">
        <authorList>
            <person name="Hu Y."/>
            <person name="Nguyen S.V."/>
            <person name="Li F."/>
            <person name="Fanning S."/>
        </authorList>
    </citation>
    <scope>NUCLEOTIDE SEQUENCE</scope>
    <source>
        <strain evidence="1">SYSU D8009</strain>
    </source>
</reference>
<dbReference type="RefSeq" id="WP_186769538.1">
    <property type="nucleotide sequence ID" value="NZ_JACOMF010000004.1"/>
</dbReference>
<gene>
    <name evidence="1" type="ORF">H7965_05490</name>
</gene>
<dbReference type="EMBL" id="JACOMF010000004">
    <property type="protein sequence ID" value="MBC4014772.1"/>
    <property type="molecule type" value="Genomic_DNA"/>
</dbReference>
<comment type="caution">
    <text evidence="1">The sequence shown here is derived from an EMBL/GenBank/DDBJ whole genome shotgun (WGS) entry which is preliminary data.</text>
</comment>
<evidence type="ECO:0000313" key="1">
    <source>
        <dbReference type="EMBL" id="MBC4014772.1"/>
    </source>
</evidence>
<sequence length="79" mass="8584">MSTKSGLAVGPVARGTEVTGAMPGMLARNPHIRFVNNRRGHCWLETMFRTAPYVTDPDAPCEDRGRFLAEAGSARRVPA</sequence>
<evidence type="ECO:0000313" key="2">
    <source>
        <dbReference type="Proteomes" id="UP000600101"/>
    </source>
</evidence>
<dbReference type="Proteomes" id="UP000600101">
    <property type="component" value="Unassembled WGS sequence"/>
</dbReference>
<accession>A0A9X0UC29</accession>
<dbReference type="AlphaFoldDB" id="A0A9X0UC29"/>